<keyword evidence="3" id="KW-1185">Reference proteome</keyword>
<sequence length="308" mass="35329">MSSQPSSAPRPRANSSDPMFGIQFQNRHGPEMARTSASASSTMRKASPTTNIVDDLSSIFGAAPSSGKFQEVEGQSEDRRRARLERHQRTQEHAAKALAEKNQWDLQTQREQAERHRIDETLHVEIKCWFAGKEGNLHALLSTLQYVHSFRWSHRCPWKAIAQISQEFSKFTRFVVGDGERIRFWEDLWWGDQLLGVQYPRLLRVVTDKNTPISSILGSTRSFSWNFNFRRNLSDSDIEDLEGLMRSLDRLHFSPSVPNMRSWSLSPSGLFTVKSFFLALSQFSGLPPVFPTKFVWNSQVSFKVKSFV</sequence>
<feature type="compositionally biased region" description="Basic and acidic residues" evidence="1">
    <location>
        <begin position="76"/>
        <end position="96"/>
    </location>
</feature>
<dbReference type="PANTHER" id="PTHR23172:SF19">
    <property type="entry name" value="J DOMAIN-CONTAINING PROTEIN"/>
    <property type="match status" value="1"/>
</dbReference>
<organism evidence="2 3">
    <name type="scientific">Vitis vinifera</name>
    <name type="common">Grape</name>
    <dbReference type="NCBI Taxonomy" id="29760"/>
    <lineage>
        <taxon>Eukaryota</taxon>
        <taxon>Viridiplantae</taxon>
        <taxon>Streptophyta</taxon>
        <taxon>Embryophyta</taxon>
        <taxon>Tracheophyta</taxon>
        <taxon>Spermatophyta</taxon>
        <taxon>Magnoliopsida</taxon>
        <taxon>eudicotyledons</taxon>
        <taxon>Gunneridae</taxon>
        <taxon>Pentapetalae</taxon>
        <taxon>rosids</taxon>
        <taxon>Vitales</taxon>
        <taxon>Vitaceae</taxon>
        <taxon>Viteae</taxon>
        <taxon>Vitis</taxon>
    </lineage>
</organism>
<gene>
    <name evidence="2" type="ORF">VitviT2T_015911</name>
</gene>
<dbReference type="Gene3D" id="1.10.287.110">
    <property type="entry name" value="DnaJ domain"/>
    <property type="match status" value="1"/>
</dbReference>
<feature type="compositionally biased region" description="Low complexity" evidence="1">
    <location>
        <begin position="1"/>
        <end position="18"/>
    </location>
</feature>
<name>A0ABY9CRZ6_VITVI</name>
<evidence type="ECO:0000313" key="3">
    <source>
        <dbReference type="Proteomes" id="UP001227230"/>
    </source>
</evidence>
<feature type="region of interest" description="Disordered" evidence="1">
    <location>
        <begin position="1"/>
        <end position="50"/>
    </location>
</feature>
<feature type="region of interest" description="Disordered" evidence="1">
    <location>
        <begin position="64"/>
        <end position="96"/>
    </location>
</feature>
<dbReference type="SUPFAM" id="SSF46565">
    <property type="entry name" value="Chaperone J-domain"/>
    <property type="match status" value="1"/>
</dbReference>
<dbReference type="Proteomes" id="UP001227230">
    <property type="component" value="Chromosome 10"/>
</dbReference>
<protein>
    <submittedName>
        <fullName evidence="2">Uncharacterized protein</fullName>
    </submittedName>
</protein>
<dbReference type="EMBL" id="CP126657">
    <property type="protein sequence ID" value="WJZ97299.1"/>
    <property type="molecule type" value="Genomic_DNA"/>
</dbReference>
<dbReference type="PANTHER" id="PTHR23172">
    <property type="entry name" value="AUXILIN/CYCLIN G-ASSOCIATED KINASE-RELATED"/>
    <property type="match status" value="1"/>
</dbReference>
<proteinExistence type="predicted"/>
<reference evidence="2 3" key="1">
    <citation type="journal article" date="2023" name="Hortic Res">
        <title>The complete reference genome for grapevine (Vitis vinifera L.) genetics and breeding.</title>
        <authorList>
            <person name="Shi X."/>
            <person name="Cao S."/>
            <person name="Wang X."/>
            <person name="Huang S."/>
            <person name="Wang Y."/>
            <person name="Liu Z."/>
            <person name="Liu W."/>
            <person name="Leng X."/>
            <person name="Peng Y."/>
            <person name="Wang N."/>
            <person name="Wang Y."/>
            <person name="Ma Z."/>
            <person name="Xu X."/>
            <person name="Zhang F."/>
            <person name="Xue H."/>
            <person name="Zhong H."/>
            <person name="Wang Y."/>
            <person name="Zhang K."/>
            <person name="Velt A."/>
            <person name="Avia K."/>
            <person name="Holtgrawe D."/>
            <person name="Grimplet J."/>
            <person name="Matus J.T."/>
            <person name="Ware D."/>
            <person name="Wu X."/>
            <person name="Wang H."/>
            <person name="Liu C."/>
            <person name="Fang Y."/>
            <person name="Rustenholz C."/>
            <person name="Cheng Z."/>
            <person name="Xiao H."/>
            <person name="Zhou Y."/>
        </authorList>
    </citation>
    <scope>NUCLEOTIDE SEQUENCE [LARGE SCALE GENOMIC DNA]</scope>
    <source>
        <strain evidence="3">cv. Pinot noir / PN40024</strain>
        <tissue evidence="2">Leaf</tissue>
    </source>
</reference>
<evidence type="ECO:0000313" key="2">
    <source>
        <dbReference type="EMBL" id="WJZ97299.1"/>
    </source>
</evidence>
<dbReference type="InterPro" id="IPR036869">
    <property type="entry name" value="J_dom_sf"/>
</dbReference>
<feature type="compositionally biased region" description="Low complexity" evidence="1">
    <location>
        <begin position="32"/>
        <end position="47"/>
    </location>
</feature>
<accession>A0ABY9CRZ6</accession>
<evidence type="ECO:0000256" key="1">
    <source>
        <dbReference type="SAM" id="MobiDB-lite"/>
    </source>
</evidence>